<gene>
    <name evidence="2" type="ORF">DFO77_12347</name>
</gene>
<dbReference type="RefSeq" id="WP_106154494.1">
    <property type="nucleotide sequence ID" value="NZ_PVTS01000021.1"/>
</dbReference>
<dbReference type="NCBIfam" id="TIGR03519">
    <property type="entry name" value="T9SS_PorP_fam"/>
    <property type="match status" value="1"/>
</dbReference>
<evidence type="ECO:0000313" key="2">
    <source>
        <dbReference type="EMBL" id="RCW30221.1"/>
    </source>
</evidence>
<dbReference type="InterPro" id="IPR019861">
    <property type="entry name" value="PorP/SprF_Bacteroidetes"/>
</dbReference>
<dbReference type="EMBL" id="QPIZ01000023">
    <property type="protein sequence ID" value="RCW30221.1"/>
    <property type="molecule type" value="Genomic_DNA"/>
</dbReference>
<dbReference type="AlphaFoldDB" id="A0A2T0X4I1"/>
<proteinExistence type="predicted"/>
<evidence type="ECO:0000313" key="3">
    <source>
        <dbReference type="Proteomes" id="UP000252733"/>
    </source>
</evidence>
<accession>A0A2T0X4I1</accession>
<organism evidence="2 3">
    <name type="scientific">Marinilabilia salmonicolor</name>
    <dbReference type="NCBI Taxonomy" id="989"/>
    <lineage>
        <taxon>Bacteria</taxon>
        <taxon>Pseudomonadati</taxon>
        <taxon>Bacteroidota</taxon>
        <taxon>Bacteroidia</taxon>
        <taxon>Marinilabiliales</taxon>
        <taxon>Marinilabiliaceae</taxon>
        <taxon>Marinilabilia</taxon>
    </lineage>
</organism>
<feature type="chain" id="PRO_5030056567" evidence="1">
    <location>
        <begin position="21"/>
        <end position="309"/>
    </location>
</feature>
<dbReference type="STRING" id="1168289.GCA_000259075_01910"/>
<comment type="caution">
    <text evidence="2">The sequence shown here is derived from an EMBL/GenBank/DDBJ whole genome shotgun (WGS) entry which is preliminary data.</text>
</comment>
<feature type="signal peptide" evidence="1">
    <location>
        <begin position="1"/>
        <end position="20"/>
    </location>
</feature>
<name>A0A2T0X4I1_9BACT</name>
<reference evidence="2 3" key="1">
    <citation type="submission" date="2018-07" db="EMBL/GenBank/DDBJ databases">
        <title>Freshwater and sediment microbial communities from various areas in North America, analyzing microbe dynamics in response to fracking.</title>
        <authorList>
            <person name="Lamendella R."/>
        </authorList>
    </citation>
    <scope>NUCLEOTIDE SEQUENCE [LARGE SCALE GENOMIC DNA]</scope>
    <source>
        <strain evidence="2 3">160A</strain>
    </source>
</reference>
<sequence>MIKKIFILAFLVLTVLTVRAQDQYQFNHYIANQGLLNPAYNGTRDIISGLLIHRNQWLGFEGAPMNQALNVHGPIEDTNLGVGLVLVNDNIGFSNTFDAFGAVSYKLQLDRRDRFISFGLQAGVSSLVYDGTKAVVEEYGDPVFYSKESKFALNFGFGAYFFSDTYFVGFSIPKFFSNQFDYEANKFKNQLDPKNMHTYLYGGYVFELEDVRIKPTLLMKQVYGAPIQFDVSANVMFMDRFWLGLSYRTISDVVFLGEYIINDQFTVRYSFDYPISKLNQFNNYGTHEISLQFDFSFSKRPGMRSIRYF</sequence>
<protein>
    <submittedName>
        <fullName evidence="2">Type IX secretion system PorP/SprF family membrane protein</fullName>
    </submittedName>
</protein>
<keyword evidence="3" id="KW-1185">Reference proteome</keyword>
<dbReference type="Pfam" id="PF11751">
    <property type="entry name" value="PorP_SprF"/>
    <property type="match status" value="1"/>
</dbReference>
<evidence type="ECO:0000256" key="1">
    <source>
        <dbReference type="SAM" id="SignalP"/>
    </source>
</evidence>
<dbReference type="Proteomes" id="UP000252733">
    <property type="component" value="Unassembled WGS sequence"/>
</dbReference>
<dbReference type="OrthoDB" id="1093316at2"/>
<keyword evidence="1" id="KW-0732">Signal</keyword>